<organism evidence="2 3">
    <name type="scientific">Longispora fulva</name>
    <dbReference type="NCBI Taxonomy" id="619741"/>
    <lineage>
        <taxon>Bacteria</taxon>
        <taxon>Bacillati</taxon>
        <taxon>Actinomycetota</taxon>
        <taxon>Actinomycetes</taxon>
        <taxon>Micromonosporales</taxon>
        <taxon>Micromonosporaceae</taxon>
        <taxon>Longispora</taxon>
    </lineage>
</organism>
<evidence type="ECO:0000313" key="3">
    <source>
        <dbReference type="Proteomes" id="UP000622552"/>
    </source>
</evidence>
<dbReference type="AlphaFoldDB" id="A0A8J7G8R6"/>
<accession>A0A8J7G8R6</accession>
<dbReference type="EMBL" id="JADOUF010000001">
    <property type="protein sequence ID" value="MBG6135783.1"/>
    <property type="molecule type" value="Genomic_DNA"/>
</dbReference>
<reference evidence="2" key="1">
    <citation type="submission" date="2020-11" db="EMBL/GenBank/DDBJ databases">
        <title>Sequencing the genomes of 1000 actinobacteria strains.</title>
        <authorList>
            <person name="Klenk H.-P."/>
        </authorList>
    </citation>
    <scope>NUCLEOTIDE SEQUENCE</scope>
    <source>
        <strain evidence="2">DSM 45356</strain>
    </source>
</reference>
<sequence>MITVARAEPADPPPVPASARVCSSDRPPTEHELRDWVLAGLREITLTGSVVLDRAEPDGYLRVLRLLRDCAAWRVVVRWHGAIAGDLHVAPLRHLSPPLDAGGRPMWAWVPEGLDLRHGPDFALVHDARAAPARNHRITDLPLLAALRLAREPAPIAELRALGDHVLPILDHLSLLATAGDLALSLPARRATSR</sequence>
<keyword evidence="3" id="KW-1185">Reference proteome</keyword>
<dbReference type="RefSeq" id="WP_197002847.1">
    <property type="nucleotide sequence ID" value="NZ_BONS01000002.1"/>
</dbReference>
<protein>
    <submittedName>
        <fullName evidence="2">Uncharacterized protein</fullName>
    </submittedName>
</protein>
<dbReference type="Proteomes" id="UP000622552">
    <property type="component" value="Unassembled WGS sequence"/>
</dbReference>
<dbReference type="Pfam" id="PF19142">
    <property type="entry name" value="DUF5825"/>
    <property type="match status" value="1"/>
</dbReference>
<evidence type="ECO:0000256" key="1">
    <source>
        <dbReference type="SAM" id="MobiDB-lite"/>
    </source>
</evidence>
<evidence type="ECO:0000313" key="2">
    <source>
        <dbReference type="EMBL" id="MBG6135783.1"/>
    </source>
</evidence>
<comment type="caution">
    <text evidence="2">The sequence shown here is derived from an EMBL/GenBank/DDBJ whole genome shotgun (WGS) entry which is preliminary data.</text>
</comment>
<dbReference type="InterPro" id="IPR043863">
    <property type="entry name" value="DUF5825"/>
</dbReference>
<name>A0A8J7G8R6_9ACTN</name>
<feature type="region of interest" description="Disordered" evidence="1">
    <location>
        <begin position="1"/>
        <end position="27"/>
    </location>
</feature>
<proteinExistence type="predicted"/>
<gene>
    <name evidence="2" type="ORF">IW245_001977</name>
</gene>